<feature type="domain" description="ABC transmembrane type-1" evidence="10">
    <location>
        <begin position="165"/>
        <end position="443"/>
    </location>
</feature>
<keyword evidence="6 8" id="KW-1133">Transmembrane helix</keyword>
<dbReference type="Pfam" id="PF00664">
    <property type="entry name" value="ABC_membrane"/>
    <property type="match status" value="1"/>
</dbReference>
<comment type="subcellular location">
    <subcellularLocation>
        <location evidence="1">Cell membrane</location>
        <topology evidence="1">Multi-pass membrane protein</topology>
    </subcellularLocation>
</comment>
<dbReference type="InterPro" id="IPR036640">
    <property type="entry name" value="ABC1_TM_sf"/>
</dbReference>
<dbReference type="InterPro" id="IPR027417">
    <property type="entry name" value="P-loop_NTPase"/>
</dbReference>
<feature type="domain" description="Peptidase C39" evidence="11">
    <location>
        <begin position="6"/>
        <end position="129"/>
    </location>
</feature>
<dbReference type="PANTHER" id="PTHR43394">
    <property type="entry name" value="ATP-DEPENDENT PERMEASE MDL1, MITOCHONDRIAL"/>
    <property type="match status" value="1"/>
</dbReference>
<dbReference type="CDD" id="cd18587">
    <property type="entry name" value="ABC_6TM_LapB_like"/>
    <property type="match status" value="1"/>
</dbReference>
<evidence type="ECO:0000256" key="5">
    <source>
        <dbReference type="ARBA" id="ARBA00022840"/>
    </source>
</evidence>
<dbReference type="Pfam" id="PF03412">
    <property type="entry name" value="Peptidase_C39"/>
    <property type="match status" value="1"/>
</dbReference>
<dbReference type="SMART" id="SM00382">
    <property type="entry name" value="AAA"/>
    <property type="match status" value="1"/>
</dbReference>
<evidence type="ECO:0000256" key="2">
    <source>
        <dbReference type="ARBA" id="ARBA00022692"/>
    </source>
</evidence>
<feature type="transmembrane region" description="Helical" evidence="8">
    <location>
        <begin position="300"/>
        <end position="316"/>
    </location>
</feature>
<dbReference type="EMBL" id="CP109965">
    <property type="protein sequence ID" value="WAJ70506.1"/>
    <property type="molecule type" value="Genomic_DNA"/>
</dbReference>
<keyword evidence="4" id="KW-0378">Hydrolase</keyword>
<dbReference type="PROSITE" id="PS50929">
    <property type="entry name" value="ABC_TM1F"/>
    <property type="match status" value="1"/>
</dbReference>
<dbReference type="NCBIfam" id="TIGR03375">
    <property type="entry name" value="type_I_sec_LssB"/>
    <property type="match status" value="1"/>
</dbReference>
<accession>A0ABY7AMY6</accession>
<evidence type="ECO:0000256" key="7">
    <source>
        <dbReference type="ARBA" id="ARBA00023136"/>
    </source>
</evidence>
<dbReference type="Proteomes" id="UP001163726">
    <property type="component" value="Chromosome"/>
</dbReference>
<dbReference type="Gene3D" id="3.90.70.10">
    <property type="entry name" value="Cysteine proteinases"/>
    <property type="match status" value="1"/>
</dbReference>
<keyword evidence="3" id="KW-0547">Nucleotide-binding</keyword>
<dbReference type="PROSITE" id="PS50990">
    <property type="entry name" value="PEPTIDASE_C39"/>
    <property type="match status" value="1"/>
</dbReference>
<dbReference type="InterPro" id="IPR039421">
    <property type="entry name" value="Type_1_exporter"/>
</dbReference>
<reference evidence="12" key="1">
    <citation type="submission" date="2022-10" db="EMBL/GenBank/DDBJ databases">
        <title>Catenovulum adriacola sp. nov. isolated in the Harbour of Susak.</title>
        <authorList>
            <person name="Schoch T."/>
            <person name="Reich S.J."/>
            <person name="Stoeferle S."/>
            <person name="Flaiz M."/>
            <person name="Kazda M."/>
            <person name="Riedel C.U."/>
            <person name="Duerre P."/>
        </authorList>
    </citation>
    <scope>NUCLEOTIDE SEQUENCE</scope>
    <source>
        <strain evidence="12">TS8</strain>
    </source>
</reference>
<feature type="domain" description="ABC transporter" evidence="9">
    <location>
        <begin position="477"/>
        <end position="712"/>
    </location>
</feature>
<feature type="transmembrane region" description="Helical" evidence="8">
    <location>
        <begin position="387"/>
        <end position="408"/>
    </location>
</feature>
<feature type="transmembrane region" description="Helical" evidence="8">
    <location>
        <begin position="165"/>
        <end position="187"/>
    </location>
</feature>
<dbReference type="Pfam" id="PF00005">
    <property type="entry name" value="ABC_tran"/>
    <property type="match status" value="1"/>
</dbReference>
<dbReference type="InterPro" id="IPR017750">
    <property type="entry name" value="ATPase_T1SS"/>
</dbReference>
<evidence type="ECO:0000256" key="6">
    <source>
        <dbReference type="ARBA" id="ARBA00022989"/>
    </source>
</evidence>
<organism evidence="12 13">
    <name type="scientific">Catenovulum adriaticum</name>
    <dbReference type="NCBI Taxonomy" id="2984846"/>
    <lineage>
        <taxon>Bacteria</taxon>
        <taxon>Pseudomonadati</taxon>
        <taxon>Pseudomonadota</taxon>
        <taxon>Gammaproteobacteria</taxon>
        <taxon>Alteromonadales</taxon>
        <taxon>Alteromonadaceae</taxon>
        <taxon>Catenovulum</taxon>
    </lineage>
</organism>
<evidence type="ECO:0000259" key="11">
    <source>
        <dbReference type="PROSITE" id="PS50990"/>
    </source>
</evidence>
<evidence type="ECO:0000259" key="10">
    <source>
        <dbReference type="PROSITE" id="PS50929"/>
    </source>
</evidence>
<gene>
    <name evidence="12" type="ORF">OLW01_01415</name>
</gene>
<evidence type="ECO:0000313" key="13">
    <source>
        <dbReference type="Proteomes" id="UP001163726"/>
    </source>
</evidence>
<dbReference type="PANTHER" id="PTHR43394:SF1">
    <property type="entry name" value="ATP-BINDING CASSETTE SUB-FAMILY B MEMBER 10, MITOCHONDRIAL"/>
    <property type="match status" value="1"/>
</dbReference>
<sequence>MSNSIQDDSGGILYNCLQAIAHYHNINIAGQSILSGLPLENGELKPSNFSRAAKRVGFTSKIASRALMQINKQLLPVILLLKDNQACILIKIESNQEIAHVIYPELDHSVVEVAMNELEQTYTQQLIYIRPEFHFDNRTSDINTDKPVSWFWSIVKECRPLYRDVIICAAVISIFSIAMPLFVMNVYDRVVPNSATETLWVLAIGVIIALSADLVLRLVRNYFVELAASRIDIKASSRIMENVLGMQLLNRPVSAGSFATNVQAFESVRNFCGSMIVVALVDLPFVLIFITIIALISPQLIIPIIFGAIFIFLYALSAQHKMHELTELSMKASAMRNATLVESIHNIDEIKSFNVESKTQQTWESTTIELASITAKIRSISVSINNLATWLQQTVGIAIIITGVYLIIEGELSQGGLIAAYLLSSRAMGPLSQTAALISQYHNAATSMNSLDEIMDKPIEKPHDKSYLSHPVIHGDIEFKNVYFKYPDQQKHALANVSFKIKAGEHIAILGKNGSGKSTIEKLLMGLYQAESGSILIDGIEISQLDPFELRHNIGYVPQDICLFYGSLKDNINIAFGQPSDDDFLRACKMSHLDTLIHFHPDGANLPVGEQGKLLSGGQRQSIAIARAIINNPNLYLLDEPTGALDHQSEHKIIHNFKQLSAEKTLILITHKSSLLELADRVIVLDQGKLVADGAKEKVILSLRNGEVSKAS</sequence>
<dbReference type="PROSITE" id="PS50893">
    <property type="entry name" value="ABC_TRANSPORTER_2"/>
    <property type="match status" value="1"/>
</dbReference>
<keyword evidence="5" id="KW-0067">ATP-binding</keyword>
<keyword evidence="2 8" id="KW-0812">Transmembrane</keyword>
<evidence type="ECO:0000313" key="12">
    <source>
        <dbReference type="EMBL" id="WAJ70506.1"/>
    </source>
</evidence>
<dbReference type="InterPro" id="IPR003593">
    <property type="entry name" value="AAA+_ATPase"/>
</dbReference>
<feature type="transmembrane region" description="Helical" evidence="8">
    <location>
        <begin position="199"/>
        <end position="219"/>
    </location>
</feature>
<dbReference type="CDD" id="cd03245">
    <property type="entry name" value="ABCC_bacteriocin_exporters"/>
    <property type="match status" value="1"/>
</dbReference>
<dbReference type="InterPro" id="IPR011527">
    <property type="entry name" value="ABC1_TM_dom"/>
</dbReference>
<evidence type="ECO:0000256" key="8">
    <source>
        <dbReference type="SAM" id="Phobius"/>
    </source>
</evidence>
<protein>
    <submittedName>
        <fullName evidence="12">Type I secretion system permease/ATPase</fullName>
    </submittedName>
</protein>
<dbReference type="InterPro" id="IPR005074">
    <property type="entry name" value="Peptidase_C39"/>
</dbReference>
<evidence type="ECO:0000256" key="1">
    <source>
        <dbReference type="ARBA" id="ARBA00004651"/>
    </source>
</evidence>
<keyword evidence="7 8" id="KW-0472">Membrane</keyword>
<evidence type="ECO:0000259" key="9">
    <source>
        <dbReference type="PROSITE" id="PS50893"/>
    </source>
</evidence>
<feature type="transmembrane region" description="Helical" evidence="8">
    <location>
        <begin position="271"/>
        <end position="294"/>
    </location>
</feature>
<dbReference type="Gene3D" id="3.40.50.300">
    <property type="entry name" value="P-loop containing nucleotide triphosphate hydrolases"/>
    <property type="match status" value="1"/>
</dbReference>
<proteinExistence type="predicted"/>
<evidence type="ECO:0000256" key="3">
    <source>
        <dbReference type="ARBA" id="ARBA00022741"/>
    </source>
</evidence>
<dbReference type="SUPFAM" id="SSF90123">
    <property type="entry name" value="ABC transporter transmembrane region"/>
    <property type="match status" value="1"/>
</dbReference>
<name>A0ABY7AMY6_9ALTE</name>
<dbReference type="RefSeq" id="WP_268074856.1">
    <property type="nucleotide sequence ID" value="NZ_CP109965.1"/>
</dbReference>
<dbReference type="SUPFAM" id="SSF52540">
    <property type="entry name" value="P-loop containing nucleoside triphosphate hydrolases"/>
    <property type="match status" value="1"/>
</dbReference>
<evidence type="ECO:0000256" key="4">
    <source>
        <dbReference type="ARBA" id="ARBA00022801"/>
    </source>
</evidence>
<dbReference type="InterPro" id="IPR003439">
    <property type="entry name" value="ABC_transporter-like_ATP-bd"/>
</dbReference>
<keyword evidence="13" id="KW-1185">Reference proteome</keyword>
<dbReference type="Gene3D" id="1.20.1560.10">
    <property type="entry name" value="ABC transporter type 1, transmembrane domain"/>
    <property type="match status" value="1"/>
</dbReference>